<dbReference type="Pfam" id="PF07969">
    <property type="entry name" value="Amidohydro_3"/>
    <property type="match status" value="1"/>
</dbReference>
<evidence type="ECO:0000259" key="1">
    <source>
        <dbReference type="Pfam" id="PF07969"/>
    </source>
</evidence>
<keyword evidence="2" id="KW-0378">Hydrolase</keyword>
<evidence type="ECO:0000313" key="2">
    <source>
        <dbReference type="EMBL" id="HAG2284117.1"/>
    </source>
</evidence>
<dbReference type="SUPFAM" id="SSF51338">
    <property type="entry name" value="Composite domain of metallo-dependent hydrolases"/>
    <property type="match status" value="1"/>
</dbReference>
<dbReference type="PANTHER" id="PTHR22642">
    <property type="entry name" value="IMIDAZOLONEPROPIONASE"/>
    <property type="match status" value="1"/>
</dbReference>
<dbReference type="InterPro" id="IPR013108">
    <property type="entry name" value="Amidohydro_3"/>
</dbReference>
<reference evidence="2" key="2">
    <citation type="submission" date="2020-02" db="EMBL/GenBank/DDBJ databases">
        <authorList>
            <consortium name="NCBI Pathogen Detection Project"/>
        </authorList>
    </citation>
    <scope>NUCLEOTIDE SEQUENCE</scope>
    <source>
        <strain evidence="2">MA.CK_94/00001630</strain>
    </source>
</reference>
<dbReference type="Gene3D" id="2.30.40.10">
    <property type="entry name" value="Urease, subunit C, domain 1"/>
    <property type="match status" value="1"/>
</dbReference>
<comment type="caution">
    <text evidence="2">The sequence shown here is derived from an EMBL/GenBank/DDBJ whole genome shotgun (WGS) entry which is preliminary data.</text>
</comment>
<dbReference type="EMBL" id="DAAXRP010000019">
    <property type="protein sequence ID" value="HAG2284117.1"/>
    <property type="molecule type" value="Genomic_DNA"/>
</dbReference>
<dbReference type="Gene3D" id="3.20.20.140">
    <property type="entry name" value="Metal-dependent hydrolases"/>
    <property type="match status" value="1"/>
</dbReference>
<accession>A0A759YKQ4</accession>
<dbReference type="AlphaFoldDB" id="A0A759YKQ4"/>
<name>A0A759YKQ4_SALER</name>
<dbReference type="GO" id="GO:0016810">
    <property type="term" value="F:hydrolase activity, acting on carbon-nitrogen (but not peptide) bonds"/>
    <property type="evidence" value="ECO:0007669"/>
    <property type="project" value="InterPro"/>
</dbReference>
<protein>
    <submittedName>
        <fullName evidence="2">Amidohydrolase</fullName>
    </submittedName>
</protein>
<feature type="domain" description="Amidohydrolase 3" evidence="1">
    <location>
        <begin position="58"/>
        <end position="544"/>
    </location>
</feature>
<dbReference type="InterPro" id="IPR011059">
    <property type="entry name" value="Metal-dep_hydrolase_composite"/>
</dbReference>
<dbReference type="PANTHER" id="PTHR22642:SF2">
    <property type="entry name" value="PROTEIN LONG AFTER FAR-RED 3"/>
    <property type="match status" value="1"/>
</dbReference>
<sequence length="552" mass="60517">MAAQSDITIFKARTILTMNPSQPQATHVAVKDGRILGVGDVQNLKGWGPATLDDRYANCVLMPGLVEAHSHLPEGGMWMYVYVGYYDRYGPDGRLWKGLTSYDAVCGRLREAMAGMEEGKILMGWGFDPIYFPDGGRMSIHELDAVSNTRPVVVLHASLHLLNTNSVMLAKAGIDRDCDVEGVSRFDNGEPTGELCEMAAMFPVMRMIGNPFFKTIGMSEQAIRLFGKVAQLSGVTTATDLVNELDLDGLETLSRITSEFDYPVRVLPAAAIMAFPAGVTACLDRLECVQSLGNDKLRFGIVKLVIDGSIQGFTARVRWPGYYNGSPNGIWVIPPESLDSMVMDFHKAGLQMHLHTNGDEATEVAINAIEKALQAYPRADHRHTLQHCQMADIAQFRRMAKLGICVNLFANHLYYWGDAHYEKTMGPDRANRMDACGTALRMGIPLAVHSDAPITPMAPMFTAWCAVNRLTATGRVLGEKERITVEQALYAITLGAAYTLHLDQEIGSIEIGKRADFCVLHDNPLEMKPQDLKDARILGTIIGGLPLAKTGA</sequence>
<gene>
    <name evidence="2" type="ORF">G8W61_004483</name>
</gene>
<dbReference type="SUPFAM" id="SSF51556">
    <property type="entry name" value="Metallo-dependent hydrolases"/>
    <property type="match status" value="1"/>
</dbReference>
<proteinExistence type="predicted"/>
<dbReference type="CDD" id="cd01300">
    <property type="entry name" value="YtcJ_like"/>
    <property type="match status" value="1"/>
</dbReference>
<dbReference type="InterPro" id="IPR032466">
    <property type="entry name" value="Metal_Hydrolase"/>
</dbReference>
<organism evidence="2">
    <name type="scientific">Salmonella enterica</name>
    <name type="common">Salmonella choleraesuis</name>
    <dbReference type="NCBI Taxonomy" id="28901"/>
    <lineage>
        <taxon>Bacteria</taxon>
        <taxon>Pseudomonadati</taxon>
        <taxon>Pseudomonadota</taxon>
        <taxon>Gammaproteobacteria</taxon>
        <taxon>Enterobacterales</taxon>
        <taxon>Enterobacteriaceae</taxon>
        <taxon>Salmonella</taxon>
    </lineage>
</organism>
<dbReference type="InterPro" id="IPR033932">
    <property type="entry name" value="YtcJ-like"/>
</dbReference>
<dbReference type="Gene3D" id="3.10.310.70">
    <property type="match status" value="1"/>
</dbReference>
<reference evidence="2" key="1">
    <citation type="journal article" date="2018" name="Genome Biol.">
        <title>SKESA: strategic k-mer extension for scrupulous assemblies.</title>
        <authorList>
            <person name="Souvorov A."/>
            <person name="Agarwala R."/>
            <person name="Lipman D.J."/>
        </authorList>
    </citation>
    <scope>NUCLEOTIDE SEQUENCE</scope>
    <source>
        <strain evidence="2">MA.CK_94/00001630</strain>
    </source>
</reference>